<feature type="binding site" evidence="1">
    <location>
        <position position="204"/>
    </location>
    <ligand>
        <name>alpha-D-mannose 1-phosphate</name>
        <dbReference type="ChEBI" id="CHEBI:58409"/>
    </ligand>
</feature>
<feature type="binding site" evidence="1">
    <location>
        <position position="208"/>
    </location>
    <ligand>
        <name>alpha-D-mannose 1-phosphate</name>
        <dbReference type="ChEBI" id="CHEBI:58409"/>
    </ligand>
</feature>
<dbReference type="Pfam" id="PF03332">
    <property type="entry name" value="PMM"/>
    <property type="match status" value="1"/>
</dbReference>
<accession>A0A4W3GZF4</accession>
<keyword evidence="2" id="KW-0479">Metal-binding</keyword>
<dbReference type="PANTHER" id="PTHR10466:SF1">
    <property type="entry name" value="PHOSPHOMANNOMUTASE 1"/>
    <property type="match status" value="1"/>
</dbReference>
<sequence>FEDYFYYPSLLSISLLSPTLREIIRHFFSLCLCPHPPPLVYTQKIAPELDEFFQGLRKKVKIGVVGGSDYSKIAEQLGDGEEVIQKFDYVFAENGTVQYRDGMFIAKEVSPCTLNNLPFDIGPYRAVDLRAMSNARIPLSPQDIDIIYDYLLSLSLSLSLCAVSSLLSTILLLKQKEKIRENFVAALQKEFAGKGLKFTKGTGMISFDVFPEGWDKRYCLDILEKDGIKTIHFFGNETDPGGNDHEIFQDPRTIGHTVASPEDTVRLCKELFN</sequence>
<dbReference type="Proteomes" id="UP000314986">
    <property type="component" value="Unassembled WGS sequence"/>
</dbReference>
<feature type="binding site" evidence="1">
    <location>
        <position position="206"/>
    </location>
    <ligand>
        <name>alpha-D-mannose 1-phosphate</name>
        <dbReference type="ChEBI" id="CHEBI:58409"/>
    </ligand>
</feature>
<comment type="cofactor">
    <cofactor evidence="2">
        <name>Mg(2+)</name>
        <dbReference type="ChEBI" id="CHEBI:18420"/>
    </cofactor>
</comment>
<dbReference type="SUPFAM" id="SSF56784">
    <property type="entry name" value="HAD-like"/>
    <property type="match status" value="1"/>
</dbReference>
<keyword evidence="2" id="KW-0460">Magnesium</keyword>
<keyword evidence="3" id="KW-0413">Isomerase</keyword>
<dbReference type="EC" id="5.4.2.8" evidence="3"/>
<reference evidence="5" key="1">
    <citation type="journal article" date="2006" name="Science">
        <title>Ancient noncoding elements conserved in the human genome.</title>
        <authorList>
            <person name="Venkatesh B."/>
            <person name="Kirkness E.F."/>
            <person name="Loh Y.H."/>
            <person name="Halpern A.L."/>
            <person name="Lee A.P."/>
            <person name="Johnson J."/>
            <person name="Dandona N."/>
            <person name="Viswanathan L.D."/>
            <person name="Tay A."/>
            <person name="Venter J.C."/>
            <person name="Strausberg R.L."/>
            <person name="Brenner S."/>
        </authorList>
    </citation>
    <scope>NUCLEOTIDE SEQUENCE [LARGE SCALE GENOMIC DNA]</scope>
</reference>
<dbReference type="GO" id="GO:0006013">
    <property type="term" value="P:mannose metabolic process"/>
    <property type="evidence" value="ECO:0007669"/>
    <property type="project" value="TreeGrafter"/>
</dbReference>
<dbReference type="InterPro" id="IPR005002">
    <property type="entry name" value="PMM"/>
</dbReference>
<dbReference type="Gene3D" id="3.40.50.1000">
    <property type="entry name" value="HAD superfamily/HAD-like"/>
    <property type="match status" value="2"/>
</dbReference>
<comment type="subcellular location">
    <subcellularLocation>
        <location evidence="3">Cytoplasm</location>
    </subcellularLocation>
</comment>
<dbReference type="GO" id="GO:0005829">
    <property type="term" value="C:cytosol"/>
    <property type="evidence" value="ECO:0007669"/>
    <property type="project" value="TreeGrafter"/>
</dbReference>
<dbReference type="Ensembl" id="ENSCMIT00000010060.1">
    <property type="protein sequence ID" value="ENSCMIP00000009798.1"/>
    <property type="gene ID" value="ENSCMIG00000005174.1"/>
</dbReference>
<dbReference type="GO" id="GO:0046872">
    <property type="term" value="F:metal ion binding"/>
    <property type="evidence" value="ECO:0007669"/>
    <property type="project" value="UniProtKB-KW"/>
</dbReference>
<evidence type="ECO:0000256" key="2">
    <source>
        <dbReference type="PIRSR" id="PIRSR605002-3"/>
    </source>
</evidence>
<feature type="binding site" evidence="2">
    <location>
        <position position="236"/>
    </location>
    <ligand>
        <name>Mg(2+)</name>
        <dbReference type="ChEBI" id="CHEBI:18420"/>
        <label>1</label>
    </ligand>
</feature>
<comment type="pathway">
    <text evidence="3">Nucleotide-sugar biosynthesis; GDP-alpha-D-mannose biosynthesis; alpha-D-mannose 1-phosphate from D-fructose 6-phosphate: step 2/2.</text>
</comment>
<dbReference type="AlphaFoldDB" id="A0A4W3GZF4"/>
<feature type="binding site" evidence="2">
    <location>
        <position position="250"/>
    </location>
    <ligand>
        <name>Mg(2+)</name>
        <dbReference type="ChEBI" id="CHEBI:18420"/>
        <label>1</label>
    </ligand>
</feature>
<dbReference type="InterPro" id="IPR036412">
    <property type="entry name" value="HAD-like_sf"/>
</dbReference>
<protein>
    <recommendedName>
        <fullName evidence="3">Phosphomannomutase</fullName>
        <ecNumber evidence="3">5.4.2.8</ecNumber>
    </recommendedName>
</protein>
<comment type="similarity">
    <text evidence="3">Belongs to the eukaryotic PMM family.</text>
</comment>
<comment type="function">
    <text evidence="3">Involved in the synthesis of the GDP-mannose and dolichol-phosphate-mannose required for a number of critical mannosyl transfer reactions.</text>
</comment>
<evidence type="ECO:0000313" key="5">
    <source>
        <dbReference type="Proteomes" id="UP000314986"/>
    </source>
</evidence>
<dbReference type="PANTHER" id="PTHR10466">
    <property type="entry name" value="PHOSPHOMANNOMUTASE"/>
    <property type="match status" value="1"/>
</dbReference>
<reference evidence="5" key="3">
    <citation type="journal article" date="2014" name="Nature">
        <title>Elephant shark genome provides unique insights into gnathostome evolution.</title>
        <authorList>
            <consortium name="International Elephant Shark Genome Sequencing Consortium"/>
            <person name="Venkatesh B."/>
            <person name="Lee A.P."/>
            <person name="Ravi V."/>
            <person name="Maurya A.K."/>
            <person name="Lian M.M."/>
            <person name="Swann J.B."/>
            <person name="Ohta Y."/>
            <person name="Flajnik M.F."/>
            <person name="Sutoh Y."/>
            <person name="Kasahara M."/>
            <person name="Hoon S."/>
            <person name="Gangu V."/>
            <person name="Roy S.W."/>
            <person name="Irimia M."/>
            <person name="Korzh V."/>
            <person name="Kondrychyn I."/>
            <person name="Lim Z.W."/>
            <person name="Tay B.H."/>
            <person name="Tohari S."/>
            <person name="Kong K.W."/>
            <person name="Ho S."/>
            <person name="Lorente-Galdos B."/>
            <person name="Quilez J."/>
            <person name="Marques-Bonet T."/>
            <person name="Raney B.J."/>
            <person name="Ingham P.W."/>
            <person name="Tay A."/>
            <person name="Hillier L.W."/>
            <person name="Minx P."/>
            <person name="Boehm T."/>
            <person name="Wilson R.K."/>
            <person name="Brenner S."/>
            <person name="Warren W.C."/>
        </authorList>
    </citation>
    <scope>NUCLEOTIDE SEQUENCE [LARGE SCALE GENOMIC DNA]</scope>
</reference>
<reference evidence="4" key="4">
    <citation type="submission" date="2025-08" db="UniProtKB">
        <authorList>
            <consortium name="Ensembl"/>
        </authorList>
    </citation>
    <scope>IDENTIFICATION</scope>
</reference>
<proteinExistence type="inferred from homology"/>
<dbReference type="InParanoid" id="A0A4W3GZF4"/>
<comment type="subunit">
    <text evidence="3">Homodimer.</text>
</comment>
<comment type="catalytic activity">
    <reaction evidence="3">
        <text>alpha-D-mannose 1-phosphate = D-mannose 6-phosphate</text>
        <dbReference type="Rhea" id="RHEA:11140"/>
        <dbReference type="ChEBI" id="CHEBI:58409"/>
        <dbReference type="ChEBI" id="CHEBI:58735"/>
        <dbReference type="EC" id="5.4.2.8"/>
    </reaction>
</comment>
<dbReference type="STRING" id="7868.ENSCMIP00000009798"/>
<evidence type="ECO:0000313" key="4">
    <source>
        <dbReference type="Ensembl" id="ENSCMIP00000009798.1"/>
    </source>
</evidence>
<evidence type="ECO:0000256" key="1">
    <source>
        <dbReference type="PIRSR" id="PIRSR605002-2"/>
    </source>
</evidence>
<dbReference type="GO" id="GO:0004615">
    <property type="term" value="F:phosphomannomutase activity"/>
    <property type="evidence" value="ECO:0007669"/>
    <property type="project" value="UniProtKB-EC"/>
</dbReference>
<name>A0A4W3GZF4_CALMI</name>
<dbReference type="GO" id="GO:0009298">
    <property type="term" value="P:GDP-mannose biosynthetic process"/>
    <property type="evidence" value="ECO:0007669"/>
    <property type="project" value="UniProtKB-UniPathway"/>
</dbReference>
<reference evidence="5" key="2">
    <citation type="journal article" date="2007" name="PLoS Biol.">
        <title>Survey sequencing and comparative analysis of the elephant shark (Callorhinchus milii) genome.</title>
        <authorList>
            <person name="Venkatesh B."/>
            <person name="Kirkness E.F."/>
            <person name="Loh Y.H."/>
            <person name="Halpern A.L."/>
            <person name="Lee A.P."/>
            <person name="Johnson J."/>
            <person name="Dandona N."/>
            <person name="Viswanathan L.D."/>
            <person name="Tay A."/>
            <person name="Venter J.C."/>
            <person name="Strausberg R.L."/>
            <person name="Brenner S."/>
        </authorList>
    </citation>
    <scope>NUCLEOTIDE SEQUENCE [LARGE SCALE GENOMIC DNA]</scope>
</reference>
<organism evidence="4 5">
    <name type="scientific">Callorhinchus milii</name>
    <name type="common">Ghost shark</name>
    <dbReference type="NCBI Taxonomy" id="7868"/>
    <lineage>
        <taxon>Eukaryota</taxon>
        <taxon>Metazoa</taxon>
        <taxon>Chordata</taxon>
        <taxon>Craniata</taxon>
        <taxon>Vertebrata</taxon>
        <taxon>Chondrichthyes</taxon>
        <taxon>Holocephali</taxon>
        <taxon>Chimaeriformes</taxon>
        <taxon>Callorhinchidae</taxon>
        <taxon>Callorhinchus</taxon>
    </lineage>
</organism>
<evidence type="ECO:0000256" key="3">
    <source>
        <dbReference type="RuleBase" id="RU361118"/>
    </source>
</evidence>
<dbReference type="GO" id="GO:0006487">
    <property type="term" value="P:protein N-linked glycosylation"/>
    <property type="evidence" value="ECO:0007669"/>
    <property type="project" value="TreeGrafter"/>
</dbReference>
<feature type="binding site" evidence="2">
    <location>
        <position position="253"/>
    </location>
    <ligand>
        <name>Mg(2+)</name>
        <dbReference type="ChEBI" id="CHEBI:18420"/>
        <label>1</label>
    </ligand>
</feature>
<dbReference type="UniPathway" id="UPA00126">
    <property type="reaction ID" value="UER00424"/>
</dbReference>
<dbReference type="InterPro" id="IPR023214">
    <property type="entry name" value="HAD_sf"/>
</dbReference>
<dbReference type="GeneTree" id="ENSGT00390000002918"/>
<keyword evidence="5" id="KW-1185">Reference proteome</keyword>
<feature type="binding site" evidence="2">
    <location>
        <position position="248"/>
    </location>
    <ligand>
        <name>Mg(2+)</name>
        <dbReference type="ChEBI" id="CHEBI:18420"/>
        <label>1</label>
    </ligand>
</feature>
<dbReference type="OMA" id="ERFETIH"/>
<reference evidence="4" key="5">
    <citation type="submission" date="2025-09" db="UniProtKB">
        <authorList>
            <consortium name="Ensembl"/>
        </authorList>
    </citation>
    <scope>IDENTIFICATION</scope>
</reference>
<keyword evidence="3" id="KW-0963">Cytoplasm</keyword>